<dbReference type="Pfam" id="PF13175">
    <property type="entry name" value="AAA_15"/>
    <property type="match status" value="2"/>
</dbReference>
<evidence type="ECO:0000313" key="3">
    <source>
        <dbReference type="Proteomes" id="UP000545606"/>
    </source>
</evidence>
<reference evidence="2 3" key="1">
    <citation type="submission" date="2020-07" db="EMBL/GenBank/DDBJ databases">
        <title>Draft genome sequence of violacein-producing bacteria and related species.</title>
        <authorList>
            <person name="Wilson H.S."/>
            <person name="De Leon M.E."/>
        </authorList>
    </citation>
    <scope>NUCLEOTIDE SEQUENCE [LARGE SCALE GENOMIC DNA]</scope>
    <source>
        <strain evidence="2 3">HSC-21Su07</strain>
    </source>
</reference>
<organism evidence="2 3">
    <name type="scientific">Aquitalea aquatica</name>
    <dbReference type="NCBI Taxonomy" id="3044273"/>
    <lineage>
        <taxon>Bacteria</taxon>
        <taxon>Pseudomonadati</taxon>
        <taxon>Pseudomonadota</taxon>
        <taxon>Betaproteobacteria</taxon>
        <taxon>Neisseriales</taxon>
        <taxon>Chromobacteriaceae</taxon>
        <taxon>Aquitalea</taxon>
    </lineage>
</organism>
<sequence length="601" mass="66765">MTAAFVNGLGPLDQALAGLPLILGRIGSVICRLDGGFAAYNPVVLLGYTMEITSIEVERFKRVQKAEINLGEINVLVGANNAGKSSMLQGIHFCAGAAVAARRLDKVTFTQQSLLYCPARNFVDLRNGDPYQNQSAFGYLRVRGVVEGDDDQYTVRVYRGRNEGNVGCERHGNPVIGAMVTAFIPPFSVYVPGLAGIPEVEEYRSESVIRKGVASGDANLYLRNVLLLIKTKKLLNELIQLMKLIFPNFSIDIRFDPVHDNYIEVLIKAGTSQSLKPIELIGTGVLQTLQIFSYATLFKPKLLLLDEPDSHLHPDNQGLLAASFVALVENLETKIIVSTHSRHLVEALYGEANFVWMKGGKIQEQGNSLEKVPMLMDIGALDSFDKLINGKIKHVLLTEDTNLDMMKILAEGSGFDMARTLIYSYKASTNLNSAYSLCEFILASAPECTVIIHADNDFLTKDEEESLRDKIEKCGAKAFITEYSDIESYFAIPEHIGVLLDEDPATIREWLDEIALTKHNKLAHKFSRKRDEAKKKLYKSDNAPDTLALMGENVPLPAEKRLGKFMLAELRNAMHEKFGRTVNIITESEYLYSDYLQSVAE</sequence>
<name>A0A838Y6Z7_9NEIS</name>
<dbReference type="InterPro" id="IPR051396">
    <property type="entry name" value="Bact_Antivir_Def_Nuclease"/>
</dbReference>
<dbReference type="InterPro" id="IPR027417">
    <property type="entry name" value="P-loop_NTPase"/>
</dbReference>
<dbReference type="Proteomes" id="UP000545606">
    <property type="component" value="Unassembled WGS sequence"/>
</dbReference>
<evidence type="ECO:0000313" key="2">
    <source>
        <dbReference type="EMBL" id="MBA4709638.1"/>
    </source>
</evidence>
<proteinExistence type="predicted"/>
<keyword evidence="3" id="KW-1185">Reference proteome</keyword>
<dbReference type="Gene3D" id="3.40.50.300">
    <property type="entry name" value="P-loop containing nucleotide triphosphate hydrolases"/>
    <property type="match status" value="2"/>
</dbReference>
<dbReference type="CDD" id="cd00267">
    <property type="entry name" value="ABC_ATPase"/>
    <property type="match status" value="1"/>
</dbReference>
<dbReference type="PANTHER" id="PTHR43581">
    <property type="entry name" value="ATP/GTP PHOSPHATASE"/>
    <property type="match status" value="1"/>
</dbReference>
<dbReference type="PANTHER" id="PTHR43581:SF4">
    <property type="entry name" value="ATP_GTP PHOSPHATASE"/>
    <property type="match status" value="1"/>
</dbReference>
<dbReference type="EMBL" id="JACERN010000037">
    <property type="protein sequence ID" value="MBA4709638.1"/>
    <property type="molecule type" value="Genomic_DNA"/>
</dbReference>
<gene>
    <name evidence="2" type="ORF">H2Z84_14760</name>
</gene>
<accession>A0A838Y6Z7</accession>
<feature type="domain" description="Endonuclease GajA/Old nuclease/RecF-like AAA" evidence="1">
    <location>
        <begin position="252"/>
        <end position="345"/>
    </location>
</feature>
<evidence type="ECO:0000259" key="1">
    <source>
        <dbReference type="Pfam" id="PF13175"/>
    </source>
</evidence>
<dbReference type="InterPro" id="IPR041685">
    <property type="entry name" value="AAA_GajA/Old/RecF-like"/>
</dbReference>
<feature type="domain" description="Endonuclease GajA/Old nuclease/RecF-like AAA" evidence="1">
    <location>
        <begin position="50"/>
        <end position="92"/>
    </location>
</feature>
<comment type="caution">
    <text evidence="2">The sequence shown here is derived from an EMBL/GenBank/DDBJ whole genome shotgun (WGS) entry which is preliminary data.</text>
</comment>
<dbReference type="AlphaFoldDB" id="A0A838Y6Z7"/>
<protein>
    <submittedName>
        <fullName evidence="2">AAA family ATPase</fullName>
    </submittedName>
</protein>
<dbReference type="RefSeq" id="WP_181836662.1">
    <property type="nucleotide sequence ID" value="NZ_JACERN010000037.1"/>
</dbReference>
<dbReference type="SUPFAM" id="SSF52540">
    <property type="entry name" value="P-loop containing nucleoside triphosphate hydrolases"/>
    <property type="match status" value="1"/>
</dbReference>